<protein>
    <submittedName>
        <fullName evidence="2">Uncharacterized protein</fullName>
    </submittedName>
</protein>
<accession>A0A5J5F2P7</accession>
<dbReference type="PROSITE" id="PS51257">
    <property type="entry name" value="PROKAR_LIPOPROTEIN"/>
    <property type="match status" value="1"/>
</dbReference>
<comment type="caution">
    <text evidence="2">The sequence shown here is derived from an EMBL/GenBank/DDBJ whole genome shotgun (WGS) entry which is preliminary data.</text>
</comment>
<evidence type="ECO:0000313" key="3">
    <source>
        <dbReference type="Proteomes" id="UP000326924"/>
    </source>
</evidence>
<dbReference type="OrthoDB" id="10460895at2759"/>
<feature type="chain" id="PRO_5023922568" evidence="1">
    <location>
        <begin position="19"/>
        <end position="234"/>
    </location>
</feature>
<evidence type="ECO:0000256" key="1">
    <source>
        <dbReference type="SAM" id="SignalP"/>
    </source>
</evidence>
<name>A0A5J5F2P7_9PEZI</name>
<dbReference type="Proteomes" id="UP000326924">
    <property type="component" value="Unassembled WGS sequence"/>
</dbReference>
<evidence type="ECO:0000313" key="2">
    <source>
        <dbReference type="EMBL" id="KAA8910541.1"/>
    </source>
</evidence>
<gene>
    <name evidence="2" type="ORF">FN846DRAFT_534634</name>
</gene>
<keyword evidence="3" id="KW-1185">Reference proteome</keyword>
<dbReference type="AlphaFoldDB" id="A0A5J5F2P7"/>
<dbReference type="InParanoid" id="A0A5J5F2P7"/>
<proteinExistence type="predicted"/>
<sequence>MRFTSILISTSMIAGILACSCHPHKDTADAQSHSHAHKEQEASFGLLGSEAYNRPMAADEPMPTESEYLTGPHDEDGSIYSPVPLPTNAPELISGIFGTEIPFPSNPVLSDIEESLLSSIVPTASGEREIFISNLAGLVPSGSKEKSEFVASITSNVGQATDAHGFSSRLSGALASATADPSASGFQSVVAASKTASASAPATSSAVSGAGKMGVEVKAVAILVGLGIAGLAVM</sequence>
<organism evidence="2 3">
    <name type="scientific">Sphaerosporella brunnea</name>
    <dbReference type="NCBI Taxonomy" id="1250544"/>
    <lineage>
        <taxon>Eukaryota</taxon>
        <taxon>Fungi</taxon>
        <taxon>Dikarya</taxon>
        <taxon>Ascomycota</taxon>
        <taxon>Pezizomycotina</taxon>
        <taxon>Pezizomycetes</taxon>
        <taxon>Pezizales</taxon>
        <taxon>Pyronemataceae</taxon>
        <taxon>Sphaerosporella</taxon>
    </lineage>
</organism>
<keyword evidence="1" id="KW-0732">Signal</keyword>
<dbReference type="EMBL" id="VXIS01000045">
    <property type="protein sequence ID" value="KAA8910541.1"/>
    <property type="molecule type" value="Genomic_DNA"/>
</dbReference>
<reference evidence="2 3" key="1">
    <citation type="submission" date="2019-09" db="EMBL/GenBank/DDBJ databases">
        <title>Draft genome of the ectomycorrhizal ascomycete Sphaerosporella brunnea.</title>
        <authorList>
            <consortium name="DOE Joint Genome Institute"/>
            <person name="Benucci G.M."/>
            <person name="Marozzi G."/>
            <person name="Antonielli L."/>
            <person name="Sanchez S."/>
            <person name="Marco P."/>
            <person name="Wang X."/>
            <person name="Falini L.B."/>
            <person name="Barry K."/>
            <person name="Haridas S."/>
            <person name="Lipzen A."/>
            <person name="Labutti K."/>
            <person name="Grigoriev I.V."/>
            <person name="Murat C."/>
            <person name="Martin F."/>
            <person name="Albertini E."/>
            <person name="Donnini D."/>
            <person name="Bonito G."/>
        </authorList>
    </citation>
    <scope>NUCLEOTIDE SEQUENCE [LARGE SCALE GENOMIC DNA]</scope>
    <source>
        <strain evidence="2 3">Sb_GMNB300</strain>
    </source>
</reference>
<feature type="signal peptide" evidence="1">
    <location>
        <begin position="1"/>
        <end position="18"/>
    </location>
</feature>